<feature type="region of interest" description="Disordered" evidence="1">
    <location>
        <begin position="1"/>
        <end position="20"/>
    </location>
</feature>
<organism evidence="2">
    <name type="scientific">marine sediment metagenome</name>
    <dbReference type="NCBI Taxonomy" id="412755"/>
    <lineage>
        <taxon>unclassified sequences</taxon>
        <taxon>metagenomes</taxon>
        <taxon>ecological metagenomes</taxon>
    </lineage>
</organism>
<feature type="non-terminal residue" evidence="2">
    <location>
        <position position="1"/>
    </location>
</feature>
<name>A0A0F9IJA3_9ZZZZ</name>
<sequence length="171" mass="18981">GKETEVETTTPTGGDSEFDDFEGAILAGDDVVNIPSATDVPIEEIASLEGVNFGYEKIDQVYPTIKIKSTEEFVEDKDPFLEDYKDGDIENDSEIVEAQIIDRKLRGYDASAIAREIVMQYGVEQNEALEKVYSIEVSVNDSIANTFFGKRYHECTEAEKTELGLYGGNVE</sequence>
<dbReference type="EMBL" id="LAZR01019068">
    <property type="protein sequence ID" value="KKL93905.1"/>
    <property type="molecule type" value="Genomic_DNA"/>
</dbReference>
<accession>A0A0F9IJA3</accession>
<comment type="caution">
    <text evidence="2">The sequence shown here is derived from an EMBL/GenBank/DDBJ whole genome shotgun (WGS) entry which is preliminary data.</text>
</comment>
<evidence type="ECO:0000256" key="1">
    <source>
        <dbReference type="SAM" id="MobiDB-lite"/>
    </source>
</evidence>
<proteinExistence type="predicted"/>
<protein>
    <submittedName>
        <fullName evidence="2">Uncharacterized protein</fullName>
    </submittedName>
</protein>
<evidence type="ECO:0000313" key="2">
    <source>
        <dbReference type="EMBL" id="KKL93905.1"/>
    </source>
</evidence>
<dbReference type="AlphaFoldDB" id="A0A0F9IJA3"/>
<reference evidence="2" key="1">
    <citation type="journal article" date="2015" name="Nature">
        <title>Complex archaea that bridge the gap between prokaryotes and eukaryotes.</title>
        <authorList>
            <person name="Spang A."/>
            <person name="Saw J.H."/>
            <person name="Jorgensen S.L."/>
            <person name="Zaremba-Niedzwiedzka K."/>
            <person name="Martijn J."/>
            <person name="Lind A.E."/>
            <person name="van Eijk R."/>
            <person name="Schleper C."/>
            <person name="Guy L."/>
            <person name="Ettema T.J."/>
        </authorList>
    </citation>
    <scope>NUCLEOTIDE SEQUENCE</scope>
</reference>
<gene>
    <name evidence="2" type="ORF">LCGC14_1870040</name>
</gene>